<dbReference type="EMBL" id="CM056794">
    <property type="protein sequence ID" value="KAJ8717364.1"/>
    <property type="molecule type" value="Genomic_DNA"/>
</dbReference>
<dbReference type="Proteomes" id="UP001231649">
    <property type="component" value="Chromosome 18"/>
</dbReference>
<evidence type="ECO:0000313" key="1">
    <source>
        <dbReference type="EMBL" id="KAJ8717364.1"/>
    </source>
</evidence>
<keyword evidence="2" id="KW-1185">Reference proteome</keyword>
<sequence length="209" mass="21183">MMKFFLAFVLIASVASAAVRPSPIATAEMAELQEIIAAIQSPSTDPATAAALEDMLLDILGLKPVDVGPVIINPVEGISVGPAIIPFPLPDGGEVTAVEEPVAPAPVVVAPAPTPSASSPLVQIIVNVNQAASSPVAVSPVDIVAPEIQPEPVQVVDVAAEPEPSPISPPIAVNPIVVNPEVSEPIPPPISPPIAVHPIGVIPAVMPRH</sequence>
<proteinExistence type="predicted"/>
<gene>
    <name evidence="1" type="ORF">PYW08_005763</name>
</gene>
<protein>
    <submittedName>
        <fullName evidence="1">Uncharacterized protein</fullName>
    </submittedName>
</protein>
<comment type="caution">
    <text evidence="1">The sequence shown here is derived from an EMBL/GenBank/DDBJ whole genome shotgun (WGS) entry which is preliminary data.</text>
</comment>
<reference evidence="1" key="1">
    <citation type="submission" date="2023-03" db="EMBL/GenBank/DDBJ databases">
        <title>Chromosome-level genomes of two armyworms, Mythimna separata and Mythimna loreyi, provide insights into the biosynthesis and reception of sex pheromones.</title>
        <authorList>
            <person name="Zhao H."/>
        </authorList>
    </citation>
    <scope>NUCLEOTIDE SEQUENCE</scope>
    <source>
        <strain evidence="1">BeijingLab</strain>
    </source>
</reference>
<organism evidence="1 2">
    <name type="scientific">Mythimna loreyi</name>
    <dbReference type="NCBI Taxonomy" id="667449"/>
    <lineage>
        <taxon>Eukaryota</taxon>
        <taxon>Metazoa</taxon>
        <taxon>Ecdysozoa</taxon>
        <taxon>Arthropoda</taxon>
        <taxon>Hexapoda</taxon>
        <taxon>Insecta</taxon>
        <taxon>Pterygota</taxon>
        <taxon>Neoptera</taxon>
        <taxon>Endopterygota</taxon>
        <taxon>Lepidoptera</taxon>
        <taxon>Glossata</taxon>
        <taxon>Ditrysia</taxon>
        <taxon>Noctuoidea</taxon>
        <taxon>Noctuidae</taxon>
        <taxon>Noctuinae</taxon>
        <taxon>Hadenini</taxon>
        <taxon>Mythimna</taxon>
    </lineage>
</organism>
<name>A0ACC2QK10_9NEOP</name>
<accession>A0ACC2QK10</accession>
<evidence type="ECO:0000313" key="2">
    <source>
        <dbReference type="Proteomes" id="UP001231649"/>
    </source>
</evidence>